<evidence type="ECO:0000313" key="3">
    <source>
        <dbReference type="Proteomes" id="UP000233556"/>
    </source>
</evidence>
<protein>
    <submittedName>
        <fullName evidence="2">Vps10 domain-containing receptor 2</fullName>
    </submittedName>
</protein>
<evidence type="ECO:0000256" key="1">
    <source>
        <dbReference type="SAM" id="MobiDB-lite"/>
    </source>
</evidence>
<accession>A0A2I0UIC5</accession>
<dbReference type="Proteomes" id="UP000233556">
    <property type="component" value="Unassembled WGS sequence"/>
</dbReference>
<evidence type="ECO:0000313" key="2">
    <source>
        <dbReference type="EMBL" id="PKU45778.1"/>
    </source>
</evidence>
<keyword evidence="3" id="KW-1185">Reference proteome</keyword>
<sequence>MVAGWASGVASVRRDQELLLCWTEPVPAISKTDPPLAKADPVSDAGGASVITYLRKGKKCCAAVVRERSEKNMRERALKTPRPVKKEGKRCSRHKKKYSPAAHGEDHSEVGCLPAAHEGPHARTGECAPKKAAAHGHLMPEQAPGRTCSLWRGAQAGAGSLAGPAAYGGPTLEQSVPEGLYPVERTHAGAVLESYNPWEGPTLKKFMKHCSPWEGLHDGEGEQHEGEGVAETKCYELTTTPIPHSTAHFRVLEGRYKVSLETSLLQAEQPQLSQPVFTEEVLQSSDHLCGPPLDPFQKLHVLPVLRTPELDTVLQVNCDISRLTDLTADKCCHSSQDGGRKTEYMDAGGTEELEMAISLWKNQEAVGGKTLDHLDEDNNLTVTTENAPAAGVQSGMANCTYLLQKIRLVGANASLRREFEATLDGFREKETDQGGSLDLYHQPDHLYSPMTSRVTRRGIAPMLPGGDSIKEAVDGNGVWPCQTV</sequence>
<proteinExistence type="predicted"/>
<keyword evidence="2" id="KW-0675">Receptor</keyword>
<feature type="region of interest" description="Disordered" evidence="1">
    <location>
        <begin position="72"/>
        <end position="107"/>
    </location>
</feature>
<feature type="compositionally biased region" description="Basic and acidic residues" evidence="1">
    <location>
        <begin position="72"/>
        <end position="90"/>
    </location>
</feature>
<reference evidence="3" key="1">
    <citation type="submission" date="2017-11" db="EMBL/GenBank/DDBJ databases">
        <authorList>
            <person name="Lima N.C."/>
            <person name="Parody-Merino A.M."/>
            <person name="Battley P.F."/>
            <person name="Fidler A.E."/>
            <person name="Prosdocimi F."/>
        </authorList>
    </citation>
    <scope>NUCLEOTIDE SEQUENCE [LARGE SCALE GENOMIC DNA]</scope>
</reference>
<reference evidence="3" key="2">
    <citation type="submission" date="2017-12" db="EMBL/GenBank/DDBJ databases">
        <title>Genome sequence of the Bar-tailed Godwit (Limosa lapponica baueri).</title>
        <authorList>
            <person name="Lima N.C.B."/>
            <person name="Parody-Merino A.M."/>
            <person name="Battley P.F."/>
            <person name="Fidler A.E."/>
            <person name="Prosdocimi F."/>
        </authorList>
    </citation>
    <scope>NUCLEOTIDE SEQUENCE [LARGE SCALE GENOMIC DNA]</scope>
</reference>
<dbReference type="AlphaFoldDB" id="A0A2I0UIC5"/>
<name>A0A2I0UIC5_LIMLA</name>
<organism evidence="2 3">
    <name type="scientific">Limosa lapponica baueri</name>
    <dbReference type="NCBI Taxonomy" id="1758121"/>
    <lineage>
        <taxon>Eukaryota</taxon>
        <taxon>Metazoa</taxon>
        <taxon>Chordata</taxon>
        <taxon>Craniata</taxon>
        <taxon>Vertebrata</taxon>
        <taxon>Euteleostomi</taxon>
        <taxon>Archelosauria</taxon>
        <taxon>Archosauria</taxon>
        <taxon>Dinosauria</taxon>
        <taxon>Saurischia</taxon>
        <taxon>Theropoda</taxon>
        <taxon>Coelurosauria</taxon>
        <taxon>Aves</taxon>
        <taxon>Neognathae</taxon>
        <taxon>Neoaves</taxon>
        <taxon>Charadriiformes</taxon>
        <taxon>Scolopacidae</taxon>
        <taxon>Limosa</taxon>
    </lineage>
</organism>
<dbReference type="EMBL" id="KZ505742">
    <property type="protein sequence ID" value="PKU45778.1"/>
    <property type="molecule type" value="Genomic_DNA"/>
</dbReference>
<gene>
    <name evidence="2" type="ORF">llap_3928</name>
</gene>